<evidence type="ECO:0000313" key="9">
    <source>
        <dbReference type="Proteomes" id="UP000273278"/>
    </source>
</evidence>
<dbReference type="InterPro" id="IPR000440">
    <property type="entry name" value="NADH_UbQ/plastoQ_OxRdtase_su3"/>
</dbReference>
<dbReference type="GeneID" id="41320994"/>
<comment type="similarity">
    <text evidence="2">Belongs to the complex I subunit 3 family.</text>
</comment>
<evidence type="ECO:0000256" key="6">
    <source>
        <dbReference type="ARBA" id="ARBA00023136"/>
    </source>
</evidence>
<keyword evidence="8" id="KW-0830">Ubiquinone</keyword>
<protein>
    <submittedName>
        <fullName evidence="8">NADH:ubiquinone oxidoreductase subunit 3 (Chain A)</fullName>
    </submittedName>
</protein>
<evidence type="ECO:0000313" key="8">
    <source>
        <dbReference type="EMBL" id="AYQ54391.1"/>
    </source>
</evidence>
<feature type="transmembrane region" description="Helical" evidence="7">
    <location>
        <begin position="94"/>
        <end position="112"/>
    </location>
</feature>
<feature type="transmembrane region" description="Helical" evidence="7">
    <location>
        <begin position="62"/>
        <end position="82"/>
    </location>
</feature>
<evidence type="ECO:0000256" key="1">
    <source>
        <dbReference type="ARBA" id="ARBA00004370"/>
    </source>
</evidence>
<organism evidence="8 9">
    <name type="scientific">Methanomethylophilus alvi</name>
    <dbReference type="NCBI Taxonomy" id="1291540"/>
    <lineage>
        <taxon>Archaea</taxon>
        <taxon>Methanobacteriati</taxon>
        <taxon>Thermoplasmatota</taxon>
        <taxon>Thermoplasmata</taxon>
        <taxon>Methanomassiliicoccales</taxon>
        <taxon>Methanomethylophilaceae</taxon>
        <taxon>Methanomethylophilus</taxon>
    </lineage>
</organism>
<reference evidence="8 9" key="1">
    <citation type="submission" date="2016-10" db="EMBL/GenBank/DDBJ databases">
        <title>Complete genome of the TMA-utilizing, human hosted archaeon Methanomethylophilus alvus Gen. nov, sp. nov., strain Mx-05, derived from a pure culture.</title>
        <authorList>
            <person name="Brugere J.-F."/>
            <person name="Ben Hania W."/>
            <person name="Chaudhary P.P."/>
            <person name="Gaci N."/>
            <person name="Borrel G."/>
            <person name="Cao Van Tuat L."/>
            <person name="Fardeau M.-L."/>
            <person name="Harris H.M.B."/>
            <person name="O'Toole P.W."/>
            <person name="Ollivier B."/>
        </authorList>
    </citation>
    <scope>NUCLEOTIDE SEQUENCE [LARGE SCALE GENOMIC DNA]</scope>
    <source>
        <strain evidence="8 9">Mx-05</strain>
    </source>
</reference>
<keyword evidence="6 7" id="KW-0472">Membrane</keyword>
<dbReference type="GO" id="GO:0030964">
    <property type="term" value="C:NADH dehydrogenase complex"/>
    <property type="evidence" value="ECO:0007669"/>
    <property type="project" value="TreeGrafter"/>
</dbReference>
<dbReference type="OMA" id="YVYAFLY"/>
<dbReference type="Gene3D" id="1.20.58.1610">
    <property type="entry name" value="NADH:ubiquinone/plastoquinone oxidoreductase, chain 3"/>
    <property type="match status" value="1"/>
</dbReference>
<dbReference type="InterPro" id="IPR038430">
    <property type="entry name" value="NDAH_ubi_oxred_su3_sf"/>
</dbReference>
<evidence type="ECO:0000256" key="3">
    <source>
        <dbReference type="ARBA" id="ARBA00022448"/>
    </source>
</evidence>
<comment type="subcellular location">
    <subcellularLocation>
        <location evidence="1">Membrane</location>
    </subcellularLocation>
</comment>
<dbReference type="EMBL" id="CP017686">
    <property type="protein sequence ID" value="AYQ54391.1"/>
    <property type="molecule type" value="Genomic_DNA"/>
</dbReference>
<keyword evidence="4 7" id="KW-0812">Transmembrane</keyword>
<evidence type="ECO:0000256" key="7">
    <source>
        <dbReference type="SAM" id="Phobius"/>
    </source>
</evidence>
<name>A0A3G3IF54_9ARCH</name>
<keyword evidence="5 7" id="KW-1133">Transmembrane helix</keyword>
<proteinExistence type="inferred from homology"/>
<dbReference type="AlphaFoldDB" id="A0A3G3IF54"/>
<evidence type="ECO:0000256" key="4">
    <source>
        <dbReference type="ARBA" id="ARBA00022692"/>
    </source>
</evidence>
<evidence type="ECO:0000256" key="2">
    <source>
        <dbReference type="ARBA" id="ARBA00008472"/>
    </source>
</evidence>
<evidence type="ECO:0000256" key="5">
    <source>
        <dbReference type="ARBA" id="ARBA00022989"/>
    </source>
</evidence>
<dbReference type="PANTHER" id="PTHR11058:SF9">
    <property type="entry name" value="NADH-UBIQUINONE OXIDOREDUCTASE CHAIN 3"/>
    <property type="match status" value="1"/>
</dbReference>
<dbReference type="PANTHER" id="PTHR11058">
    <property type="entry name" value="NADH-UBIQUINONE OXIDOREDUCTASE CHAIN 3"/>
    <property type="match status" value="1"/>
</dbReference>
<dbReference type="GO" id="GO:0008137">
    <property type="term" value="F:NADH dehydrogenase (ubiquinone) activity"/>
    <property type="evidence" value="ECO:0007669"/>
    <property type="project" value="InterPro"/>
</dbReference>
<dbReference type="RefSeq" id="WP_022532913.1">
    <property type="nucleotide sequence ID" value="NZ_CAYARL010000008.1"/>
</dbReference>
<feature type="transmembrane region" description="Helical" evidence="7">
    <location>
        <begin position="6"/>
        <end position="27"/>
    </location>
</feature>
<dbReference type="Pfam" id="PF00507">
    <property type="entry name" value="Oxidored_q4"/>
    <property type="match status" value="1"/>
</dbReference>
<dbReference type="Proteomes" id="UP000273278">
    <property type="component" value="Chromosome"/>
</dbReference>
<gene>
    <name evidence="8" type="ORF">BKD89_00955</name>
</gene>
<sequence length="120" mass="13763">MSLIASYLPFLFVGIMSLGFAPLAWLVSRFIRPSKSTEWTEETYECGSTPIGNTRIQFRMQYYAFALIFVVFDLIVTFLLIWSVAFDGLSTNATVWLLIFLGIMLLGVVYSLKKEENIWI</sequence>
<keyword evidence="3" id="KW-0813">Transport</keyword>
<accession>A0A3G3IF54</accession>